<organism evidence="2 3">
    <name type="scientific">Paractinoplanes ferrugineus</name>
    <dbReference type="NCBI Taxonomy" id="113564"/>
    <lineage>
        <taxon>Bacteria</taxon>
        <taxon>Bacillati</taxon>
        <taxon>Actinomycetota</taxon>
        <taxon>Actinomycetes</taxon>
        <taxon>Micromonosporales</taxon>
        <taxon>Micromonosporaceae</taxon>
        <taxon>Paractinoplanes</taxon>
    </lineage>
</organism>
<dbReference type="InterPro" id="IPR007421">
    <property type="entry name" value="Schlafen_AlbA_2_dom"/>
</dbReference>
<dbReference type="PANTHER" id="PTHR30595:SF6">
    <property type="entry name" value="SCHLAFEN ALBA-2 DOMAIN-CONTAINING PROTEIN"/>
    <property type="match status" value="1"/>
</dbReference>
<name>A0A919J7X6_9ACTN</name>
<dbReference type="InterPro" id="IPR038461">
    <property type="entry name" value="Schlafen_AlbA_2_dom_sf"/>
</dbReference>
<dbReference type="PANTHER" id="PTHR30595">
    <property type="entry name" value="GLPR-RELATED TRANSCRIPTIONAL REPRESSOR"/>
    <property type="match status" value="1"/>
</dbReference>
<dbReference type="EMBL" id="BOMM01000059">
    <property type="protein sequence ID" value="GIE14952.1"/>
    <property type="molecule type" value="Genomic_DNA"/>
</dbReference>
<evidence type="ECO:0000259" key="1">
    <source>
        <dbReference type="Pfam" id="PF04326"/>
    </source>
</evidence>
<evidence type="ECO:0000313" key="2">
    <source>
        <dbReference type="EMBL" id="GIE14952.1"/>
    </source>
</evidence>
<sequence>MSPTRPPDQLARLVKELLTLPAETEWVEDKNRNHNPDEIGQYISALANGAALVEHERGYLLWGIEDGTREILDTTFQPSTTKVGNENLDNWLLRHLSPQVHFQFHEAIVDQKRVVVLEIDKAANQPVTFKSDAYIRIGSYKKKLSEHNDVERRLWKAFVLGSFEDGTAATGLEPSEILQLLDYPSYFRLMKMPLPENRSGILDALLAEGMITRDDAGVWSILNLGAILFAHNLADFPSLHRKAIRVMQYQGGNRMETLKEQEGVLGYASGFEGLVKFINGLLPSNEIIGQALRQTVKMYPELAVRELIANALIHQDFHISGSGPTVEIFDDRIEITNPGRPLVDPLRFIDSPPLSRNEKLGRVMRRGGICEERGSGWDKIGFEIEYHQLPAPLVEVTQDHTKVTLYGHRDLKDMDRSDRVRAVYLHACLRYVSGKKSTNTTVRERFGIDPKNSARASRLIKEAMEEGLVVLRDPQAPLKLREYVPWWAGPELTKPS</sequence>
<reference evidence="2" key="1">
    <citation type="submission" date="2021-01" db="EMBL/GenBank/DDBJ databases">
        <title>Whole genome shotgun sequence of Actinoplanes ferrugineus NBRC 15555.</title>
        <authorList>
            <person name="Komaki H."/>
            <person name="Tamura T."/>
        </authorList>
    </citation>
    <scope>NUCLEOTIDE SEQUENCE</scope>
    <source>
        <strain evidence="2">NBRC 15555</strain>
    </source>
</reference>
<dbReference type="Gene3D" id="3.30.950.30">
    <property type="entry name" value="Schlafen, AAA domain"/>
    <property type="match status" value="1"/>
</dbReference>
<dbReference type="AlphaFoldDB" id="A0A919J7X6"/>
<accession>A0A919J7X6</accession>
<protein>
    <submittedName>
        <fullName evidence="2">Transcriptional regulator</fullName>
    </submittedName>
</protein>
<dbReference type="Pfam" id="PF13749">
    <property type="entry name" value="HATPase_c_4"/>
    <property type="match status" value="1"/>
</dbReference>
<dbReference type="Proteomes" id="UP000598174">
    <property type="component" value="Unassembled WGS sequence"/>
</dbReference>
<gene>
    <name evidence="2" type="primary">mloB</name>
    <name evidence="2" type="ORF">Afe05nite_67920</name>
</gene>
<dbReference type="InterPro" id="IPR038475">
    <property type="entry name" value="RecG_C_sf"/>
</dbReference>
<evidence type="ECO:0000313" key="3">
    <source>
        <dbReference type="Proteomes" id="UP000598174"/>
    </source>
</evidence>
<dbReference type="Pfam" id="PF04326">
    <property type="entry name" value="SLFN_AlbA_2"/>
    <property type="match status" value="1"/>
</dbReference>
<comment type="caution">
    <text evidence="2">The sequence shown here is derived from an EMBL/GenBank/DDBJ whole genome shotgun (WGS) entry which is preliminary data.</text>
</comment>
<keyword evidence="3" id="KW-1185">Reference proteome</keyword>
<dbReference type="Gene3D" id="3.30.565.60">
    <property type="match status" value="1"/>
</dbReference>
<proteinExistence type="predicted"/>
<feature type="domain" description="Schlafen AlbA-2" evidence="1">
    <location>
        <begin position="23"/>
        <end position="144"/>
    </location>
</feature>
<dbReference type="RefSeq" id="WP_203821333.1">
    <property type="nucleotide sequence ID" value="NZ_BAAABP010000009.1"/>
</dbReference>